<accession>A0AA40EP90</accession>
<proteinExistence type="predicted"/>
<gene>
    <name evidence="1" type="ORF">B0T18DRAFT_328747</name>
</gene>
<sequence length="403" mass="44676">MSGNDERRVFAHYMVGLTCNQKPEQWLRDVQCAKDCGIDGFALNIGPCDPWTESQLDLAYSAAEQVGDFVLFLSFDMAAGSWTVPQVVASINRYKLSGAQMVIDGKPFVSTFEGPGWGENWPIVREETGGIFLIPDWSSLGPFGVGEKLNLIDGAFSWDAWPKAGSTKMTTTEDVLYKENLRGKKYMMPVSPCLYTNLPQWNKNWYFSSESLWYDRWQQVLDVMPDYVQILTWNDYGESSYICDTVPEQIVPGAEKYTVDYPHSALRALLPSFIAAFKSGKSTVPPPQRNTAVAWYRTTPCSAGPDGDTQWGHGGCGSALNGARDVVSVVTLTKEPCPLTVSIGEHRWTFQAGKTSSVSYYEVQFDSTMTGPVRISLDGNTTEGLAIVNECCHGQVRLQIPLL</sequence>
<evidence type="ECO:0000313" key="2">
    <source>
        <dbReference type="Proteomes" id="UP001172155"/>
    </source>
</evidence>
<comment type="caution">
    <text evidence="1">The sequence shown here is derived from an EMBL/GenBank/DDBJ whole genome shotgun (WGS) entry which is preliminary data.</text>
</comment>
<organism evidence="1 2">
    <name type="scientific">Schizothecium vesticola</name>
    <dbReference type="NCBI Taxonomy" id="314040"/>
    <lineage>
        <taxon>Eukaryota</taxon>
        <taxon>Fungi</taxon>
        <taxon>Dikarya</taxon>
        <taxon>Ascomycota</taxon>
        <taxon>Pezizomycotina</taxon>
        <taxon>Sordariomycetes</taxon>
        <taxon>Sordariomycetidae</taxon>
        <taxon>Sordariales</taxon>
        <taxon>Schizotheciaceae</taxon>
        <taxon>Schizothecium</taxon>
    </lineage>
</organism>
<dbReference type="CDD" id="cd11577">
    <property type="entry name" value="GH71"/>
    <property type="match status" value="1"/>
</dbReference>
<keyword evidence="2" id="KW-1185">Reference proteome</keyword>
<dbReference type="Proteomes" id="UP001172155">
    <property type="component" value="Unassembled WGS sequence"/>
</dbReference>
<reference evidence="1" key="1">
    <citation type="submission" date="2023-06" db="EMBL/GenBank/DDBJ databases">
        <title>Genome-scale phylogeny and comparative genomics of the fungal order Sordariales.</title>
        <authorList>
            <consortium name="Lawrence Berkeley National Laboratory"/>
            <person name="Hensen N."/>
            <person name="Bonometti L."/>
            <person name="Westerberg I."/>
            <person name="Brannstrom I.O."/>
            <person name="Guillou S."/>
            <person name="Cros-Aarteil S."/>
            <person name="Calhoun S."/>
            <person name="Haridas S."/>
            <person name="Kuo A."/>
            <person name="Mondo S."/>
            <person name="Pangilinan J."/>
            <person name="Riley R."/>
            <person name="LaButti K."/>
            <person name="Andreopoulos B."/>
            <person name="Lipzen A."/>
            <person name="Chen C."/>
            <person name="Yanf M."/>
            <person name="Daum C."/>
            <person name="Ng V."/>
            <person name="Clum A."/>
            <person name="Steindorff A."/>
            <person name="Ohm R."/>
            <person name="Martin F."/>
            <person name="Silar P."/>
            <person name="Natvig D."/>
            <person name="Lalanne C."/>
            <person name="Gautier V."/>
            <person name="Ament-velasquez S.L."/>
            <person name="Kruys A."/>
            <person name="Hutchinson M.I."/>
            <person name="Powell A.J."/>
            <person name="Barry K."/>
            <person name="Miller A.N."/>
            <person name="Grigoriev I.V."/>
            <person name="Debuchy R."/>
            <person name="Gladieux P."/>
            <person name="Thoren M.H."/>
            <person name="Johannesson H."/>
        </authorList>
    </citation>
    <scope>NUCLEOTIDE SEQUENCE</scope>
    <source>
        <strain evidence="1">SMH3187-1</strain>
    </source>
</reference>
<dbReference type="EMBL" id="JAUKUD010000005">
    <property type="protein sequence ID" value="KAK0742942.1"/>
    <property type="molecule type" value="Genomic_DNA"/>
</dbReference>
<dbReference type="InterPro" id="IPR005197">
    <property type="entry name" value="Glyco_hydro_71"/>
</dbReference>
<dbReference type="GO" id="GO:0051118">
    <property type="term" value="F:glucan endo-1,3-alpha-glucosidase activity"/>
    <property type="evidence" value="ECO:0007669"/>
    <property type="project" value="InterPro"/>
</dbReference>
<evidence type="ECO:0000313" key="1">
    <source>
        <dbReference type="EMBL" id="KAK0742942.1"/>
    </source>
</evidence>
<protein>
    <submittedName>
        <fullName evidence="1">Glycoside hydrolase</fullName>
    </submittedName>
</protein>
<name>A0AA40EP90_9PEZI</name>
<dbReference type="AlphaFoldDB" id="A0AA40EP90"/>
<dbReference type="Gene3D" id="3.20.20.80">
    <property type="entry name" value="Glycosidases"/>
    <property type="match status" value="1"/>
</dbReference>
<keyword evidence="1" id="KW-0378">Hydrolase</keyword>
<dbReference type="Pfam" id="PF03659">
    <property type="entry name" value="Glyco_hydro_71"/>
    <property type="match status" value="1"/>
</dbReference>